<dbReference type="Proteomes" id="UP000030645">
    <property type="component" value="Unassembled WGS sequence"/>
</dbReference>
<dbReference type="InterPro" id="IPR032675">
    <property type="entry name" value="LRR_dom_sf"/>
</dbReference>
<keyword evidence="2" id="KW-0418">Kinase</keyword>
<dbReference type="Gene3D" id="3.80.10.10">
    <property type="entry name" value="Ribonuclease Inhibitor"/>
    <property type="match status" value="1"/>
</dbReference>
<evidence type="ECO:0000313" key="3">
    <source>
        <dbReference type="Proteomes" id="UP000030645"/>
    </source>
</evidence>
<organism evidence="2 3">
    <name type="scientific">Morus notabilis</name>
    <dbReference type="NCBI Taxonomy" id="981085"/>
    <lineage>
        <taxon>Eukaryota</taxon>
        <taxon>Viridiplantae</taxon>
        <taxon>Streptophyta</taxon>
        <taxon>Embryophyta</taxon>
        <taxon>Tracheophyta</taxon>
        <taxon>Spermatophyta</taxon>
        <taxon>Magnoliopsida</taxon>
        <taxon>eudicotyledons</taxon>
        <taxon>Gunneridae</taxon>
        <taxon>Pentapetalae</taxon>
        <taxon>rosids</taxon>
        <taxon>fabids</taxon>
        <taxon>Rosales</taxon>
        <taxon>Moraceae</taxon>
        <taxon>Moreae</taxon>
        <taxon>Morus</taxon>
    </lineage>
</organism>
<dbReference type="PANTHER" id="PTHR48006:SF66">
    <property type="entry name" value="PROTEIN KINASE DOMAIN-CONTAINING PROTEIN"/>
    <property type="match status" value="1"/>
</dbReference>
<dbReference type="GO" id="GO:0016020">
    <property type="term" value="C:membrane"/>
    <property type="evidence" value="ECO:0007669"/>
    <property type="project" value="UniProtKB-SubCell"/>
</dbReference>
<name>W9QG97_9ROSA</name>
<dbReference type="AlphaFoldDB" id="W9QG97"/>
<evidence type="ECO:0000313" key="2">
    <source>
        <dbReference type="EMBL" id="EXB36795.1"/>
    </source>
</evidence>
<evidence type="ECO:0000256" key="1">
    <source>
        <dbReference type="ARBA" id="ARBA00004479"/>
    </source>
</evidence>
<dbReference type="Pfam" id="PF00560">
    <property type="entry name" value="LRR_1"/>
    <property type="match status" value="2"/>
</dbReference>
<reference evidence="3" key="1">
    <citation type="submission" date="2013-01" db="EMBL/GenBank/DDBJ databases">
        <title>Draft Genome Sequence of a Mulberry Tree, Morus notabilis C.K. Schneid.</title>
        <authorList>
            <person name="He N."/>
            <person name="Zhao S."/>
        </authorList>
    </citation>
    <scope>NUCLEOTIDE SEQUENCE</scope>
</reference>
<dbReference type="InterPro" id="IPR051824">
    <property type="entry name" value="LRR_Rcpt-Like_S/T_Kinase"/>
</dbReference>
<proteinExistence type="predicted"/>
<protein>
    <submittedName>
        <fullName evidence="2">Putative LRR receptor-like serine/threonine-protein kinase</fullName>
    </submittedName>
</protein>
<keyword evidence="3" id="KW-1185">Reference proteome</keyword>
<dbReference type="EMBL" id="KE343594">
    <property type="protein sequence ID" value="EXB36795.1"/>
    <property type="molecule type" value="Genomic_DNA"/>
</dbReference>
<dbReference type="eggNOG" id="ENOG502QUIV">
    <property type="taxonomic scope" value="Eukaryota"/>
</dbReference>
<dbReference type="STRING" id="981085.W9QG97"/>
<dbReference type="PANTHER" id="PTHR48006">
    <property type="entry name" value="LEUCINE-RICH REPEAT-CONTAINING PROTEIN DDB_G0281931-RELATED"/>
    <property type="match status" value="1"/>
</dbReference>
<accession>W9QG97</accession>
<comment type="subcellular location">
    <subcellularLocation>
        <location evidence="1">Membrane</location>
        <topology evidence="1">Single-pass type I membrane protein</topology>
    </subcellularLocation>
</comment>
<keyword evidence="2" id="KW-0675">Receptor</keyword>
<dbReference type="GO" id="GO:0016301">
    <property type="term" value="F:kinase activity"/>
    <property type="evidence" value="ECO:0007669"/>
    <property type="project" value="UniProtKB-KW"/>
</dbReference>
<dbReference type="SUPFAM" id="SSF52058">
    <property type="entry name" value="L domain-like"/>
    <property type="match status" value="1"/>
</dbReference>
<dbReference type="InterPro" id="IPR001611">
    <property type="entry name" value="Leu-rich_rpt"/>
</dbReference>
<keyword evidence="2" id="KW-0808">Transferase</keyword>
<gene>
    <name evidence="2" type="ORF">L484_005092</name>
</gene>
<sequence>MSSAESSGTIEAKTKSFLKISHVIVLISLLFCKELGPTASRAQTTTLPDYEVKLKISHVIVLISLLFCKELGPTASRAQTTTLPDYEVQAIEEIAAQLNKKDWNFSDPCSNKTTVNSPHTDQYFNTIICNCSISPNVCHIQSIDFSGQDLDGVLPPSVAKLPYLKKLNLGQNYLSGSIPREWASTKLEFLRISSNNFTGKIPDFFQSWKQLENL</sequence>